<evidence type="ECO:0000256" key="2">
    <source>
        <dbReference type="ARBA" id="ARBA00007193"/>
    </source>
</evidence>
<dbReference type="Proteomes" id="UP000037510">
    <property type="component" value="Unassembled WGS sequence"/>
</dbReference>
<dbReference type="PRINTS" id="PR01078">
    <property type="entry name" value="AMINACHANNEL"/>
</dbReference>
<keyword evidence="3 12" id="KW-0813">Transport</keyword>
<feature type="transmembrane region" description="Helical" evidence="13">
    <location>
        <begin position="59"/>
        <end position="80"/>
    </location>
</feature>
<keyword evidence="7" id="KW-0915">Sodium</keyword>
<gene>
    <name evidence="14" type="ORF">OBRU01_24112</name>
</gene>
<name>A0A0L7KMU4_OPEBR</name>
<keyword evidence="15" id="KW-1185">Reference proteome</keyword>
<evidence type="ECO:0000256" key="13">
    <source>
        <dbReference type="SAM" id="Phobius"/>
    </source>
</evidence>
<dbReference type="AlphaFoldDB" id="A0A0L7KMU4"/>
<evidence type="ECO:0000256" key="5">
    <source>
        <dbReference type="ARBA" id="ARBA00022692"/>
    </source>
</evidence>
<evidence type="ECO:0000313" key="14">
    <source>
        <dbReference type="EMBL" id="KOB64264.1"/>
    </source>
</evidence>
<proteinExistence type="inferred from homology"/>
<evidence type="ECO:0000256" key="9">
    <source>
        <dbReference type="ARBA" id="ARBA00023136"/>
    </source>
</evidence>
<evidence type="ECO:0000256" key="7">
    <source>
        <dbReference type="ARBA" id="ARBA00023053"/>
    </source>
</evidence>
<comment type="caution">
    <text evidence="14">The sequence shown here is derived from an EMBL/GenBank/DDBJ whole genome shotgun (WGS) entry which is preliminary data.</text>
</comment>
<dbReference type="STRING" id="104452.A0A0L7KMU4"/>
<dbReference type="GO" id="GO:0005886">
    <property type="term" value="C:plasma membrane"/>
    <property type="evidence" value="ECO:0007669"/>
    <property type="project" value="TreeGrafter"/>
</dbReference>
<dbReference type="Gene3D" id="1.10.287.770">
    <property type="entry name" value="YojJ-like"/>
    <property type="match status" value="1"/>
</dbReference>
<dbReference type="PANTHER" id="PTHR11690">
    <property type="entry name" value="AMILORIDE-SENSITIVE SODIUM CHANNEL-RELATED"/>
    <property type="match status" value="1"/>
</dbReference>
<evidence type="ECO:0000256" key="6">
    <source>
        <dbReference type="ARBA" id="ARBA00022989"/>
    </source>
</evidence>
<keyword evidence="4 12" id="KW-0894">Sodium channel</keyword>
<dbReference type="InterPro" id="IPR001873">
    <property type="entry name" value="ENaC"/>
</dbReference>
<evidence type="ECO:0000256" key="1">
    <source>
        <dbReference type="ARBA" id="ARBA00004141"/>
    </source>
</evidence>
<dbReference type="Pfam" id="PF00858">
    <property type="entry name" value="ASC"/>
    <property type="match status" value="1"/>
</dbReference>
<keyword evidence="11 12" id="KW-0407">Ion channel</keyword>
<dbReference type="EMBL" id="JTDY01008958">
    <property type="protein sequence ID" value="KOB64264.1"/>
    <property type="molecule type" value="Genomic_DNA"/>
</dbReference>
<dbReference type="Gene3D" id="1.10.287.820">
    <property type="entry name" value="Acid-sensing ion channel domain"/>
    <property type="match status" value="1"/>
</dbReference>
<evidence type="ECO:0000256" key="3">
    <source>
        <dbReference type="ARBA" id="ARBA00022448"/>
    </source>
</evidence>
<keyword evidence="10 12" id="KW-0739">Sodium transport</keyword>
<evidence type="ECO:0000256" key="4">
    <source>
        <dbReference type="ARBA" id="ARBA00022461"/>
    </source>
</evidence>
<evidence type="ECO:0000256" key="8">
    <source>
        <dbReference type="ARBA" id="ARBA00023065"/>
    </source>
</evidence>
<dbReference type="PANTHER" id="PTHR11690:SF288">
    <property type="entry name" value="AMILORIDE-SENSITIVE NA+ CHANNEL-RELATED"/>
    <property type="match status" value="1"/>
</dbReference>
<evidence type="ECO:0000313" key="15">
    <source>
        <dbReference type="Proteomes" id="UP000037510"/>
    </source>
</evidence>
<keyword evidence="5 12" id="KW-0812">Transmembrane</keyword>
<evidence type="ECO:0000256" key="11">
    <source>
        <dbReference type="ARBA" id="ARBA00023303"/>
    </source>
</evidence>
<evidence type="ECO:0000256" key="12">
    <source>
        <dbReference type="RuleBase" id="RU000679"/>
    </source>
</evidence>
<keyword evidence="6 13" id="KW-1133">Transmembrane helix</keyword>
<comment type="similarity">
    <text evidence="2 12">Belongs to the amiloride-sensitive sodium channel (TC 1.A.6) family.</text>
</comment>
<protein>
    <submittedName>
        <fullName evidence="14">Gonad-specific amiloride-sensitive sodium channel 1</fullName>
    </submittedName>
</protein>
<comment type="subcellular location">
    <subcellularLocation>
        <location evidence="1">Membrane</location>
        <topology evidence="1">Multi-pass membrane protein</topology>
    </subcellularLocation>
</comment>
<keyword evidence="9 13" id="KW-0472">Membrane</keyword>
<accession>A0A0L7KMU4</accession>
<feature type="transmembrane region" description="Helical" evidence="13">
    <location>
        <begin position="490"/>
        <end position="516"/>
    </location>
</feature>
<sequence>MKTELEKVAYMYADEHRIKQRRRQHKFIIMELFLDYAEKSTLHGLRYFTEKGITFVEKLFWVATFITSIILCCFLINNVYVKWKTSPVIVTVNEKLFSVGNVPFPSVTICPEIKSKARVYNFTEHLIKYNQMTGEELAEFADINISCGSYVTLDDGKPGRNNTNSSIVDHITEVAPNESDTFFFCILRLRVIPCELLFKKVYTSQGLCFNMNGLAAEEMFRNTVQSDYNYSARDVPSRGWSMATGYYSEDNPFPLRGSENSAYADLMVTLHTHVNDSDGLCNAINSGYKIYLQHPADFPQSSVYKYAAHHGHVSSLAVSFHVINTSDTLSGYTPEIRQCYFLHERYLRYFQIYTAQNCRAECLSNYTFKLCNCVGYYMPHDNSKQICTENSLSCMLLVEQNMALVELHLKEAGDGSSCHCLPACESIEFDAEILKSEYNGAEVMKKLSDFKRWDISIDTDAYKFSRLDIYFKKPQFISMRRSELFGLTDFLANIGGLLGLFLGFSFLSLVEIIYFITLRLGFKFKRNVNEEKLGHLNSIKVS</sequence>
<organism evidence="14 15">
    <name type="scientific">Operophtera brumata</name>
    <name type="common">Winter moth</name>
    <name type="synonym">Phalaena brumata</name>
    <dbReference type="NCBI Taxonomy" id="104452"/>
    <lineage>
        <taxon>Eukaryota</taxon>
        <taxon>Metazoa</taxon>
        <taxon>Ecdysozoa</taxon>
        <taxon>Arthropoda</taxon>
        <taxon>Hexapoda</taxon>
        <taxon>Insecta</taxon>
        <taxon>Pterygota</taxon>
        <taxon>Neoptera</taxon>
        <taxon>Endopterygota</taxon>
        <taxon>Lepidoptera</taxon>
        <taxon>Glossata</taxon>
        <taxon>Ditrysia</taxon>
        <taxon>Geometroidea</taxon>
        <taxon>Geometridae</taxon>
        <taxon>Larentiinae</taxon>
        <taxon>Operophtera</taxon>
    </lineage>
</organism>
<dbReference type="GO" id="GO:0015280">
    <property type="term" value="F:ligand-gated sodium channel activity"/>
    <property type="evidence" value="ECO:0007669"/>
    <property type="project" value="TreeGrafter"/>
</dbReference>
<keyword evidence="8 12" id="KW-0406">Ion transport</keyword>
<evidence type="ECO:0000256" key="10">
    <source>
        <dbReference type="ARBA" id="ARBA00023201"/>
    </source>
</evidence>
<reference evidence="14 15" key="1">
    <citation type="journal article" date="2015" name="Genome Biol. Evol.">
        <title>The genome of winter moth (Operophtera brumata) provides a genomic perspective on sexual dimorphism and phenology.</title>
        <authorList>
            <person name="Derks M.F."/>
            <person name="Smit S."/>
            <person name="Salis L."/>
            <person name="Schijlen E."/>
            <person name="Bossers A."/>
            <person name="Mateman C."/>
            <person name="Pijl A.S."/>
            <person name="de Ridder D."/>
            <person name="Groenen M.A."/>
            <person name="Visser M.E."/>
            <person name="Megens H.J."/>
        </authorList>
    </citation>
    <scope>NUCLEOTIDE SEQUENCE [LARGE SCALE GENOMIC DNA]</scope>
    <source>
        <strain evidence="14">WM2013NL</strain>
        <tissue evidence="14">Head and thorax</tissue>
    </source>
</reference>